<proteinExistence type="predicted"/>
<dbReference type="EC" id="2.7.11.1" evidence="1"/>
<dbReference type="PROSITE" id="PS00109">
    <property type="entry name" value="PROTEIN_KINASE_TYR"/>
    <property type="match status" value="1"/>
</dbReference>
<evidence type="ECO:0000313" key="10">
    <source>
        <dbReference type="EMBL" id="VWQ36285.1"/>
    </source>
</evidence>
<dbReference type="PANTHER" id="PTHR43289:SF6">
    <property type="entry name" value="SERINE_THREONINE-PROTEIN KINASE NEKL-3"/>
    <property type="match status" value="1"/>
</dbReference>
<keyword evidence="6" id="KW-0067">ATP-binding</keyword>
<dbReference type="InterPro" id="IPR000719">
    <property type="entry name" value="Prot_kinase_dom"/>
</dbReference>
<keyword evidence="2" id="KW-0723">Serine/threonine-protein kinase</keyword>
<keyword evidence="8" id="KW-0472">Membrane</keyword>
<dbReference type="GO" id="GO:0004674">
    <property type="term" value="F:protein serine/threonine kinase activity"/>
    <property type="evidence" value="ECO:0007669"/>
    <property type="project" value="UniProtKB-KW"/>
</dbReference>
<keyword evidence="3" id="KW-0808">Transferase</keyword>
<evidence type="ECO:0000256" key="2">
    <source>
        <dbReference type="ARBA" id="ARBA00022527"/>
    </source>
</evidence>
<evidence type="ECO:0000256" key="4">
    <source>
        <dbReference type="ARBA" id="ARBA00022741"/>
    </source>
</evidence>
<evidence type="ECO:0000256" key="6">
    <source>
        <dbReference type="ARBA" id="ARBA00022840"/>
    </source>
</evidence>
<gene>
    <name evidence="10" type="primary">pknB_2</name>
    <name evidence="10" type="ORF">BIFLH23_01407</name>
</gene>
<dbReference type="AlphaFoldDB" id="A0A8U0LDM4"/>
<dbReference type="Gene3D" id="1.10.510.10">
    <property type="entry name" value="Transferase(Phosphotransferase) domain 1"/>
    <property type="match status" value="1"/>
</dbReference>
<dbReference type="RefSeq" id="WP_174773013.1">
    <property type="nucleotide sequence ID" value="NZ_CABWKH010000023.1"/>
</dbReference>
<name>A0A8U0LDM4_BIFLI</name>
<dbReference type="InterPro" id="IPR008266">
    <property type="entry name" value="Tyr_kinase_AS"/>
</dbReference>
<feature type="region of interest" description="Disordered" evidence="7">
    <location>
        <begin position="318"/>
        <end position="366"/>
    </location>
</feature>
<comment type="caution">
    <text evidence="10">The sequence shown here is derived from an EMBL/GenBank/DDBJ whole genome shotgun (WGS) entry which is preliminary data.</text>
</comment>
<dbReference type="CDD" id="cd14014">
    <property type="entry name" value="STKc_PknB_like"/>
    <property type="match status" value="1"/>
</dbReference>
<feature type="domain" description="Protein kinase" evidence="9">
    <location>
        <begin position="16"/>
        <end position="251"/>
    </location>
</feature>
<accession>A0A8U0LDM4</accession>
<keyword evidence="5 10" id="KW-0418">Kinase</keyword>
<feature type="compositionally biased region" description="Low complexity" evidence="7">
    <location>
        <begin position="327"/>
        <end position="365"/>
    </location>
</feature>
<protein>
    <recommendedName>
        <fullName evidence="1">non-specific serine/threonine protein kinase</fullName>
        <ecNumber evidence="1">2.7.11.1</ecNumber>
    </recommendedName>
</protein>
<reference evidence="10 11" key="1">
    <citation type="submission" date="2019-10" db="EMBL/GenBank/DDBJ databases">
        <authorList>
            <consortium name="Melissa Lawson"/>
            <person name="O'neill I."/>
        </authorList>
    </citation>
    <scope>NUCLEOTIDE SEQUENCE [LARGE SCALE GENOMIC DNA]</scope>
    <source>
        <strain evidence="10">LH_23</strain>
    </source>
</reference>
<dbReference type="PROSITE" id="PS50011">
    <property type="entry name" value="PROTEIN_KINASE_DOM"/>
    <property type="match status" value="1"/>
</dbReference>
<dbReference type="PANTHER" id="PTHR43289">
    <property type="entry name" value="MITOGEN-ACTIVATED PROTEIN KINASE KINASE KINASE 20-RELATED"/>
    <property type="match status" value="1"/>
</dbReference>
<dbReference type="InterPro" id="IPR011009">
    <property type="entry name" value="Kinase-like_dom_sf"/>
</dbReference>
<dbReference type="SUPFAM" id="SSF56112">
    <property type="entry name" value="Protein kinase-like (PK-like)"/>
    <property type="match status" value="1"/>
</dbReference>
<dbReference type="Proteomes" id="UP000494246">
    <property type="component" value="Unassembled WGS sequence"/>
</dbReference>
<organism evidence="10 11">
    <name type="scientific">Bifidobacterium longum subsp. infantis</name>
    <dbReference type="NCBI Taxonomy" id="1682"/>
    <lineage>
        <taxon>Bacteria</taxon>
        <taxon>Bacillati</taxon>
        <taxon>Actinomycetota</taxon>
        <taxon>Actinomycetes</taxon>
        <taxon>Bifidobacteriales</taxon>
        <taxon>Bifidobacteriaceae</taxon>
        <taxon>Bifidobacterium</taxon>
    </lineage>
</organism>
<evidence type="ECO:0000256" key="7">
    <source>
        <dbReference type="SAM" id="MobiDB-lite"/>
    </source>
</evidence>
<keyword evidence="8" id="KW-0812">Transmembrane</keyword>
<evidence type="ECO:0000256" key="3">
    <source>
        <dbReference type="ARBA" id="ARBA00022679"/>
    </source>
</evidence>
<feature type="transmembrane region" description="Helical" evidence="8">
    <location>
        <begin position="287"/>
        <end position="314"/>
    </location>
</feature>
<evidence type="ECO:0000256" key="1">
    <source>
        <dbReference type="ARBA" id="ARBA00012513"/>
    </source>
</evidence>
<evidence type="ECO:0000256" key="5">
    <source>
        <dbReference type="ARBA" id="ARBA00022777"/>
    </source>
</evidence>
<dbReference type="Pfam" id="PF00069">
    <property type="entry name" value="Pkinase"/>
    <property type="match status" value="1"/>
</dbReference>
<evidence type="ECO:0000259" key="9">
    <source>
        <dbReference type="PROSITE" id="PS50011"/>
    </source>
</evidence>
<evidence type="ECO:0000313" key="11">
    <source>
        <dbReference type="Proteomes" id="UP000494246"/>
    </source>
</evidence>
<sequence>MDDKQAMHAMSIDDAYHVERTLARGPSGVTELVSIAGTGPFVRKKIPSPLAQRNVWAALSACQSNRLPRVEATYELPDRFVIVYDYVPGDTLAHIVEENGRLAPNAAVQLIGQVCEAVQELHQHGVIHRDITPANVIVAQDGAHLIDFGIARIRSEASNRSRDTTALGTYGFASPEQYGFAKTDARSDVFSLGRLLGFMLTGAYPDDNNYDQLLNDNAIVTPHLRAVISQACAFEPSQRPQSVPEFRQTLFSATDSAAVSTQLPSDAQRATRVPRIFDRLNLSKRAIVLWSAAGAVLVIAAIVGGIIFAGHLGITGPAKSPDSSMRSDGSSSNGSGAGNADNADGADGADGASSNNSTGTSGTDAVADNPLELVESGWSVSQQGYVSYAFALRNTSTTLQVRYPEVAITGRAKDGSIVFSQTQTLNMAFPNQTVYDAGQAGEGTAPETVDFTVLNPDTYNVAKAQGTAAFPISGISKIDNRDGGTTFNGEVRAVADGFKPSDGQQIKISLVLRNAQNAIIYGDIAFVDWPGNGRSTPFSITVYDLPKYVSYDLYAQIW</sequence>
<dbReference type="EMBL" id="CABWKH010000023">
    <property type="protein sequence ID" value="VWQ36285.1"/>
    <property type="molecule type" value="Genomic_DNA"/>
</dbReference>
<keyword evidence="4" id="KW-0547">Nucleotide-binding</keyword>
<dbReference type="SMART" id="SM00220">
    <property type="entry name" value="S_TKc"/>
    <property type="match status" value="1"/>
</dbReference>
<keyword evidence="8" id="KW-1133">Transmembrane helix</keyword>
<evidence type="ECO:0000256" key="8">
    <source>
        <dbReference type="SAM" id="Phobius"/>
    </source>
</evidence>
<dbReference type="GO" id="GO:0005524">
    <property type="term" value="F:ATP binding"/>
    <property type="evidence" value="ECO:0007669"/>
    <property type="project" value="UniProtKB-KW"/>
</dbReference>